<keyword evidence="1" id="KW-0812">Transmembrane</keyword>
<dbReference type="Proteomes" id="UP000276128">
    <property type="component" value="Unassembled WGS sequence"/>
</dbReference>
<dbReference type="AlphaFoldDB" id="A0A430JCJ9"/>
<evidence type="ECO:0000313" key="4">
    <source>
        <dbReference type="Proteomes" id="UP000276128"/>
    </source>
</evidence>
<keyword evidence="1" id="KW-0472">Membrane</keyword>
<dbReference type="Pfam" id="PF03422">
    <property type="entry name" value="CBM_6"/>
    <property type="match status" value="2"/>
</dbReference>
<feature type="domain" description="CBM6" evidence="2">
    <location>
        <begin position="1075"/>
        <end position="1208"/>
    </location>
</feature>
<dbReference type="InterPro" id="IPR013785">
    <property type="entry name" value="Aldolase_TIM"/>
</dbReference>
<dbReference type="EMBL" id="RXHU01000043">
    <property type="protein sequence ID" value="RTE08741.1"/>
    <property type="molecule type" value="Genomic_DNA"/>
</dbReference>
<keyword evidence="1" id="KW-1133">Transmembrane helix</keyword>
<dbReference type="Gene3D" id="2.60.120.260">
    <property type="entry name" value="Galactose-binding domain-like"/>
    <property type="match status" value="3"/>
</dbReference>
<sequence>MISSLPDSFGEGVHVIFYKRICKRFITKRKVVYMMKIRKISLLLSVLIFISLVSSWMPVARQLGVQTAEAAASLATKSGNTWTLENDVLRAVISFSNGSIQMTSFYNKEAGKEYLTGSGENYLFYYNYGGSDLYANDGGWTLGTSTITDISKFGTTWGKLVQIPITRSTPQNLTVTLKFEIYNDRAGLKYSNFIKNNASSEKTITNSDIIALNFPNDPHTIHYAPNMTWYSTTGSLAPNEGRNAVVNYNTGDGWVIQPEMNWKTEGAPNRLPFANVNVWSGISNVKVSTNAEAVQLVLFPGEEFEYISVDMTVFKGDVLDGKMAMEEHFRKRYKYHDVTSVATTNDWDWLGKRTDAYYRNTVIPKAVQSGMDMIMLDDLWNTTRDTTTPVSSFTTNLPSLTDYIVSQGMRFGLWFSMTGDNHNLGRDLADPANIEFKRSQVEDFMIPQYHLSHQMIDLTEFWPNPSATSTSHPSDSVYRKNVLVRNYLNDLVSRHPDFLGKLTSEVDLYPTQGDRNIGLLHIADNGFVSSKGDVDDKMKIAMYSFGYLPMNSVYYGGSPTGKMEDYYSLMLARVIKFNTDPGTWSASGMDLLKKFNDWRKNPRIKALTDQTTRPIYAGPNFDTSGPFAWMYMPDDKSKALVIATAAGETGVANDVTLNMRWLDSNKTYLVEDITMDDNGTSTYKYKGRFTGAQLKSPGFSVNLAENTSRGKALWIQEDNGAGMQVLYADEKITSYTQNPGSSNLTVNVTGTANTTGNIIVYDRTAHKTVTGSVTIGANGTGSITMESGTKYEAETLTTAVSSGDSYALGNDSAASGGSLSYGGFDSVGDWLKYTLNVPSAGTYNVKIQVKKHPSRGIAQLYIDGIAQSTPIDEYAANQGYVELDLGAVTFNSAGNKVFQFQITGKNTASSGYGLATDYIRLTYQSPDVILPPAVPEPVKFEAESLATTVSAGGSLTIGSDSAASNKALAYSGASAVGDWVQFAVNVPASGTYNVKVQVKKHPSRGTAQLYIDGAPQGVPIDEYQSTQGYAVVDLGNVTFSSPGNKPFKFQVTGKNASSNAYTLATDYISLTKQPLQYEVESLSTSVSAGDSFTLANDASASGGALSFAGFNGVGDWVQYAVPVPDAGTYSISARVKKHPDRGTAQLYIDGLVQGNPLDLAQSVQGYEVVGLGEVTFSSSGTKQFKFQITGKDPSSSAYTLAFDTLVLTRMN</sequence>
<evidence type="ECO:0000313" key="3">
    <source>
        <dbReference type="EMBL" id="RTE08741.1"/>
    </source>
</evidence>
<dbReference type="Gene3D" id="3.20.20.70">
    <property type="entry name" value="Aldolase class I"/>
    <property type="match status" value="1"/>
</dbReference>
<dbReference type="InterPro" id="IPR005084">
    <property type="entry name" value="CBM6"/>
</dbReference>
<dbReference type="OrthoDB" id="2500405at2"/>
<organism evidence="3 4">
    <name type="scientific">Paenibacillus whitsoniae</name>
    <dbReference type="NCBI Taxonomy" id="2496558"/>
    <lineage>
        <taxon>Bacteria</taxon>
        <taxon>Bacillati</taxon>
        <taxon>Bacillota</taxon>
        <taxon>Bacilli</taxon>
        <taxon>Bacillales</taxon>
        <taxon>Paenibacillaceae</taxon>
        <taxon>Paenibacillus</taxon>
    </lineage>
</organism>
<dbReference type="InterPro" id="IPR017853">
    <property type="entry name" value="GH"/>
</dbReference>
<keyword evidence="4" id="KW-1185">Reference proteome</keyword>
<dbReference type="InterPro" id="IPR008979">
    <property type="entry name" value="Galactose-bd-like_sf"/>
</dbReference>
<gene>
    <name evidence="3" type="ORF">EJQ19_15865</name>
</gene>
<feature type="domain" description="CBM6" evidence="2">
    <location>
        <begin position="789"/>
        <end position="922"/>
    </location>
</feature>
<evidence type="ECO:0000256" key="1">
    <source>
        <dbReference type="SAM" id="Phobius"/>
    </source>
</evidence>
<protein>
    <submittedName>
        <fullName evidence="3">Carbohydrate-binding protein</fullName>
    </submittedName>
</protein>
<reference evidence="3 4" key="1">
    <citation type="submission" date="2018-12" db="EMBL/GenBank/DDBJ databases">
        <title>Bacillus ochoae sp. nov., Paenibacillus whitsoniae sp. nov., Paenibacillus spiritus sp. nov. Isolated from the Mars Exploration Rover during spacecraft assembly.</title>
        <authorList>
            <person name="Seuylemezian A."/>
            <person name="Vaishampayan P."/>
        </authorList>
    </citation>
    <scope>NUCLEOTIDE SEQUENCE [LARGE SCALE GENOMIC DNA]</scope>
    <source>
        <strain evidence="3 4">MER 54</strain>
    </source>
</reference>
<dbReference type="GO" id="GO:0030246">
    <property type="term" value="F:carbohydrate binding"/>
    <property type="evidence" value="ECO:0007669"/>
    <property type="project" value="InterPro"/>
</dbReference>
<evidence type="ECO:0000259" key="2">
    <source>
        <dbReference type="PROSITE" id="PS51175"/>
    </source>
</evidence>
<proteinExistence type="predicted"/>
<comment type="caution">
    <text evidence="3">The sequence shown here is derived from an EMBL/GenBank/DDBJ whole genome shotgun (WGS) entry which is preliminary data.</text>
</comment>
<accession>A0A430JCJ9</accession>
<dbReference type="SUPFAM" id="SSF49785">
    <property type="entry name" value="Galactose-binding domain-like"/>
    <property type="match status" value="3"/>
</dbReference>
<dbReference type="SUPFAM" id="SSF51445">
    <property type="entry name" value="(Trans)glycosidases"/>
    <property type="match status" value="1"/>
</dbReference>
<name>A0A430JCJ9_9BACL</name>
<dbReference type="PROSITE" id="PS51175">
    <property type="entry name" value="CBM6"/>
    <property type="match status" value="3"/>
</dbReference>
<feature type="transmembrane region" description="Helical" evidence="1">
    <location>
        <begin position="40"/>
        <end position="59"/>
    </location>
</feature>
<feature type="domain" description="CBM6" evidence="2">
    <location>
        <begin position="938"/>
        <end position="1071"/>
    </location>
</feature>